<dbReference type="Proteomes" id="UP000288102">
    <property type="component" value="Unassembled WGS sequence"/>
</dbReference>
<sequence length="219" mass="24302">MIKKTLFFLLVLLCAKSNAQHARVFANFSAYAHSDFENNSFAELGAGLEVKVHRFLKPEIGVSYFIGSLEDYSKKDALGNTLDLRTSKAYALNFNLTPKISLYSKEVNSGDVFIQILPRFNVSKISADRNYTVINQTKPSASVTTKETITEWQQSFGIGVGIDIVLSDKSYDSFSVNVYYNGVNMGKALTEVNHSGSRVNTETIGAGISYYLGFEKKKN</sequence>
<evidence type="ECO:0008006" key="4">
    <source>
        <dbReference type="Google" id="ProtNLM"/>
    </source>
</evidence>
<gene>
    <name evidence="2" type="ORF">D0817_13150</name>
</gene>
<dbReference type="AlphaFoldDB" id="A0A434A6T1"/>
<comment type="caution">
    <text evidence="2">The sequence shown here is derived from an EMBL/GenBank/DDBJ whole genome shotgun (WGS) entry which is preliminary data.</text>
</comment>
<dbReference type="InterPro" id="IPR036709">
    <property type="entry name" value="Autotransporte_beta_dom_sf"/>
</dbReference>
<keyword evidence="1" id="KW-0732">Signal</keyword>
<feature type="signal peptide" evidence="1">
    <location>
        <begin position="1"/>
        <end position="19"/>
    </location>
</feature>
<evidence type="ECO:0000256" key="1">
    <source>
        <dbReference type="SAM" id="SignalP"/>
    </source>
</evidence>
<accession>A0A434A6T1</accession>
<dbReference type="SUPFAM" id="SSF103515">
    <property type="entry name" value="Autotransporter"/>
    <property type="match status" value="1"/>
</dbReference>
<evidence type="ECO:0000313" key="3">
    <source>
        <dbReference type="Proteomes" id="UP000288102"/>
    </source>
</evidence>
<keyword evidence="3" id="KW-1185">Reference proteome</keyword>
<dbReference type="OrthoDB" id="1445341at2"/>
<protein>
    <recommendedName>
        <fullName evidence="4">PorT family protein</fullName>
    </recommendedName>
</protein>
<reference evidence="3" key="1">
    <citation type="journal article" date="2019" name="Syst. Appl. Microbiol.">
        <title>Flavobacterium circumlabens sp. nov. and Flavobacterium cupreum sp. nov., two psychrotrophic species isolated from Antarctic environmental samples.</title>
        <authorList>
            <person name="Kralova S."/>
            <person name="Busse H.-J."/>
            <person name="Svec P."/>
            <person name="Maslanova I."/>
            <person name="Stankova E."/>
            <person name="Bartak M."/>
            <person name="Sedlacek I."/>
        </authorList>
    </citation>
    <scope>NUCLEOTIDE SEQUENCE [LARGE SCALE GENOMIC DNA]</scope>
    <source>
        <strain evidence="3">CCM 8825</strain>
    </source>
</reference>
<feature type="chain" id="PRO_5019166884" description="PorT family protein" evidence="1">
    <location>
        <begin position="20"/>
        <end position="219"/>
    </location>
</feature>
<evidence type="ECO:0000313" key="2">
    <source>
        <dbReference type="EMBL" id="RUT70118.1"/>
    </source>
</evidence>
<name>A0A434A6T1_9FLAO</name>
<proteinExistence type="predicted"/>
<dbReference type="RefSeq" id="WP_127338800.1">
    <property type="nucleotide sequence ID" value="NZ_QWDM01000007.1"/>
</dbReference>
<organism evidence="2 3">
    <name type="scientific">Flavobacterium cupreum</name>
    <dbReference type="NCBI Taxonomy" id="2133766"/>
    <lineage>
        <taxon>Bacteria</taxon>
        <taxon>Pseudomonadati</taxon>
        <taxon>Bacteroidota</taxon>
        <taxon>Flavobacteriia</taxon>
        <taxon>Flavobacteriales</taxon>
        <taxon>Flavobacteriaceae</taxon>
        <taxon>Flavobacterium</taxon>
    </lineage>
</organism>
<dbReference type="EMBL" id="QWDM01000007">
    <property type="protein sequence ID" value="RUT70118.1"/>
    <property type="molecule type" value="Genomic_DNA"/>
</dbReference>